<organism evidence="1">
    <name type="scientific">marine sediment metagenome</name>
    <dbReference type="NCBI Taxonomy" id="412755"/>
    <lineage>
        <taxon>unclassified sequences</taxon>
        <taxon>metagenomes</taxon>
        <taxon>ecological metagenomes</taxon>
    </lineage>
</organism>
<name>A0A0F9CVY6_9ZZZZ</name>
<proteinExistence type="predicted"/>
<feature type="non-terminal residue" evidence="1">
    <location>
        <position position="1"/>
    </location>
</feature>
<comment type="caution">
    <text evidence="1">The sequence shown here is derived from an EMBL/GenBank/DDBJ whole genome shotgun (WGS) entry which is preliminary data.</text>
</comment>
<sequence>TRSTCCPPAGHVLEVYSDDPADLSRCASYNDFLAAYKVVVAKAILRLKVNRFACVVVGSIRDKQGFVRDLAGATVNAFADCGVKLYNEAILLNSVGSLPIRITKQFNAGRKMGKCHQNVLVFYKGDPKRIKDVFGESMVSEYVAVDADE</sequence>
<evidence type="ECO:0000313" key="1">
    <source>
        <dbReference type="EMBL" id="KKL09786.1"/>
    </source>
</evidence>
<gene>
    <name evidence="1" type="ORF">LCGC14_2562360</name>
</gene>
<dbReference type="EMBL" id="LAZR01042326">
    <property type="protein sequence ID" value="KKL09786.1"/>
    <property type="molecule type" value="Genomic_DNA"/>
</dbReference>
<reference evidence="1" key="1">
    <citation type="journal article" date="2015" name="Nature">
        <title>Complex archaea that bridge the gap between prokaryotes and eukaryotes.</title>
        <authorList>
            <person name="Spang A."/>
            <person name="Saw J.H."/>
            <person name="Jorgensen S.L."/>
            <person name="Zaremba-Niedzwiedzka K."/>
            <person name="Martijn J."/>
            <person name="Lind A.E."/>
            <person name="van Eijk R."/>
            <person name="Schleper C."/>
            <person name="Guy L."/>
            <person name="Ettema T.J."/>
        </authorList>
    </citation>
    <scope>NUCLEOTIDE SEQUENCE</scope>
</reference>
<protein>
    <submittedName>
        <fullName evidence="1">Uncharacterized protein</fullName>
    </submittedName>
</protein>
<accession>A0A0F9CVY6</accession>
<dbReference type="AlphaFoldDB" id="A0A0F9CVY6"/>